<dbReference type="Pfam" id="PF05577">
    <property type="entry name" value="Peptidase_S28"/>
    <property type="match status" value="1"/>
</dbReference>
<dbReference type="PANTHER" id="PTHR11010:SF5">
    <property type="entry name" value="RE36938P-RELATED"/>
    <property type="match status" value="1"/>
</dbReference>
<reference evidence="8" key="1">
    <citation type="journal article" date="2015" name="Proc. Natl. Acad. Sci. U.S.A.">
        <title>Genome sequence of the Asian Tiger mosquito, Aedes albopictus, reveals insights into its biology, genetics, and evolution.</title>
        <authorList>
            <person name="Chen X.G."/>
            <person name="Jiang X."/>
            <person name="Gu J."/>
            <person name="Xu M."/>
            <person name="Wu Y."/>
            <person name="Deng Y."/>
            <person name="Zhang C."/>
            <person name="Bonizzoni M."/>
            <person name="Dermauw W."/>
            <person name="Vontas J."/>
            <person name="Armbruster P."/>
            <person name="Huang X."/>
            <person name="Yang Y."/>
            <person name="Zhang H."/>
            <person name="He W."/>
            <person name="Peng H."/>
            <person name="Liu Y."/>
            <person name="Wu K."/>
            <person name="Chen J."/>
            <person name="Lirakis M."/>
            <person name="Topalis P."/>
            <person name="Van Leeuwen T."/>
            <person name="Hall A.B."/>
            <person name="Jiang X."/>
            <person name="Thorpe C."/>
            <person name="Mueller R.L."/>
            <person name="Sun C."/>
            <person name="Waterhouse R.M."/>
            <person name="Yan G."/>
            <person name="Tu Z.J."/>
            <person name="Fang X."/>
            <person name="James A.A."/>
        </authorList>
    </citation>
    <scope>NUCLEOTIDE SEQUENCE [LARGE SCALE GENOMIC DNA]</scope>
    <source>
        <strain evidence="8">Foshan</strain>
    </source>
</reference>
<reference evidence="7" key="2">
    <citation type="submission" date="2025-05" db="UniProtKB">
        <authorList>
            <consortium name="EnsemblMetazoa"/>
        </authorList>
    </citation>
    <scope>IDENTIFICATION</scope>
    <source>
        <strain evidence="7">Foshan</strain>
    </source>
</reference>
<keyword evidence="5" id="KW-0325">Glycoprotein</keyword>
<sequence length="493" mass="56168">MWIQTTFAISMVVAFAAAAIESNPARPVLFGSGRTAPPRQLPSDNVIDNGNYTEWHTFDQRQSHSNAHSVDMFPMRYVSNSKFYRPGGPIFVFVGGPWELEQHFVEQGHFVDLAEQNNAYVVANEMRYYGESLPLPNASRGNLRLLHIVQACTDLARFIVHIRDEVLRTPNARIILAGVGFSGSLASWTRLRYPHLIHGIWASGAMMQASTNFREFAEEVGEYIRRYGGSECYGALWRGFRTAENLIDAGQSQTVNTMFNVCTPINATNPLDVEAFFYGIFNEVVENTLRPNLRTNIRNMCDTLTHADHDSGLTALASWITDRFPEAECLAMDLDSVVQLFQETDWQHDVHKSGERQWFYQRCTELGWPLTADSMNQPFGVRISANLFQQICQRVFDGWLTEDVFQSLIRQTNILYGGNRPEMRFVFYTHGSLDPWRFTGITEVLYNNNYVNVIRGAIHGEDMASISDSDWADLRNSKEEVGVAIRSWIDRRV</sequence>
<evidence type="ECO:0000256" key="4">
    <source>
        <dbReference type="ARBA" id="ARBA00022801"/>
    </source>
</evidence>
<proteinExistence type="inferred from homology"/>
<dbReference type="RefSeq" id="XP_019543716.2">
    <property type="nucleotide sequence ID" value="XM_019688171.3"/>
</dbReference>
<dbReference type="Gene3D" id="1.20.120.980">
    <property type="entry name" value="Serine carboxypeptidase S28, SKS domain"/>
    <property type="match status" value="1"/>
</dbReference>
<dbReference type="InterPro" id="IPR029058">
    <property type="entry name" value="AB_hydrolase_fold"/>
</dbReference>
<protein>
    <recommendedName>
        <fullName evidence="9">Prolylcarboxypeptidase</fullName>
    </recommendedName>
</protein>
<keyword evidence="2" id="KW-0645">Protease</keyword>
<keyword evidence="8" id="KW-1185">Reference proteome</keyword>
<dbReference type="InterPro" id="IPR042269">
    <property type="entry name" value="Ser_carbopepase_S28_SKS"/>
</dbReference>
<dbReference type="Gene3D" id="3.40.50.1820">
    <property type="entry name" value="alpha/beta hydrolase"/>
    <property type="match status" value="1"/>
</dbReference>
<dbReference type="SUPFAM" id="SSF53474">
    <property type="entry name" value="alpha/beta-Hydrolases"/>
    <property type="match status" value="1"/>
</dbReference>
<evidence type="ECO:0008006" key="9">
    <source>
        <dbReference type="Google" id="ProtNLM"/>
    </source>
</evidence>
<dbReference type="InterPro" id="IPR008758">
    <property type="entry name" value="Peptidase_S28"/>
</dbReference>
<keyword evidence="3 6" id="KW-0732">Signal</keyword>
<dbReference type="EnsemblMetazoa" id="AALFPA23_009504.R13078">
    <property type="protein sequence ID" value="AALFPA23_009504.P13078"/>
    <property type="gene ID" value="AALFPA23_009504"/>
</dbReference>
<evidence type="ECO:0000313" key="7">
    <source>
        <dbReference type="EnsemblMetazoa" id="AALFPA23_009504.P13078"/>
    </source>
</evidence>
<name>A0ABM1YIN5_AEDAL</name>
<evidence type="ECO:0000256" key="3">
    <source>
        <dbReference type="ARBA" id="ARBA00022729"/>
    </source>
</evidence>
<organism evidence="7 8">
    <name type="scientific">Aedes albopictus</name>
    <name type="common">Asian tiger mosquito</name>
    <name type="synonym">Stegomyia albopicta</name>
    <dbReference type="NCBI Taxonomy" id="7160"/>
    <lineage>
        <taxon>Eukaryota</taxon>
        <taxon>Metazoa</taxon>
        <taxon>Ecdysozoa</taxon>
        <taxon>Arthropoda</taxon>
        <taxon>Hexapoda</taxon>
        <taxon>Insecta</taxon>
        <taxon>Pterygota</taxon>
        <taxon>Neoptera</taxon>
        <taxon>Endopterygota</taxon>
        <taxon>Diptera</taxon>
        <taxon>Nematocera</taxon>
        <taxon>Culicoidea</taxon>
        <taxon>Culicidae</taxon>
        <taxon>Culicinae</taxon>
        <taxon>Aedini</taxon>
        <taxon>Aedes</taxon>
        <taxon>Stegomyia</taxon>
    </lineage>
</organism>
<feature type="signal peptide" evidence="6">
    <location>
        <begin position="1"/>
        <end position="18"/>
    </location>
</feature>
<dbReference type="PANTHER" id="PTHR11010">
    <property type="entry name" value="PROTEASE S28 PRO-X CARBOXYPEPTIDASE-RELATED"/>
    <property type="match status" value="1"/>
</dbReference>
<comment type="similarity">
    <text evidence="1">Belongs to the peptidase S28 family.</text>
</comment>
<dbReference type="Proteomes" id="UP000069940">
    <property type="component" value="Unassembled WGS sequence"/>
</dbReference>
<accession>A0ABM1YIN5</accession>
<keyword evidence="4" id="KW-0378">Hydrolase</keyword>
<evidence type="ECO:0000256" key="1">
    <source>
        <dbReference type="ARBA" id="ARBA00011079"/>
    </source>
</evidence>
<feature type="chain" id="PRO_5045743342" description="Prolylcarboxypeptidase" evidence="6">
    <location>
        <begin position="19"/>
        <end position="493"/>
    </location>
</feature>
<evidence type="ECO:0000256" key="5">
    <source>
        <dbReference type="ARBA" id="ARBA00023180"/>
    </source>
</evidence>
<evidence type="ECO:0000256" key="2">
    <source>
        <dbReference type="ARBA" id="ARBA00022670"/>
    </source>
</evidence>
<evidence type="ECO:0000313" key="8">
    <source>
        <dbReference type="Proteomes" id="UP000069940"/>
    </source>
</evidence>
<dbReference type="GeneID" id="109414356"/>
<evidence type="ECO:0000256" key="6">
    <source>
        <dbReference type="SAM" id="SignalP"/>
    </source>
</evidence>